<dbReference type="Pfam" id="PF01551">
    <property type="entry name" value="Peptidase_M23"/>
    <property type="match status" value="1"/>
</dbReference>
<dbReference type="InterPro" id="IPR011055">
    <property type="entry name" value="Dup_hybrid_motif"/>
</dbReference>
<comment type="caution">
    <text evidence="2">The sequence shown here is derived from an EMBL/GenBank/DDBJ whole genome shotgun (WGS) entry which is preliminary data.</text>
</comment>
<dbReference type="InterPro" id="IPR050570">
    <property type="entry name" value="Cell_wall_metabolism_enzyme"/>
</dbReference>
<keyword evidence="3" id="KW-1185">Reference proteome</keyword>
<gene>
    <name evidence="2" type="ORF">FLB_09290</name>
</gene>
<evidence type="ECO:0000313" key="3">
    <source>
        <dbReference type="Proteomes" id="UP000093807"/>
    </source>
</evidence>
<dbReference type="InterPro" id="IPR016047">
    <property type="entry name" value="M23ase_b-sheet_dom"/>
</dbReference>
<dbReference type="SUPFAM" id="SSF51261">
    <property type="entry name" value="Duplicated hybrid motif"/>
    <property type="match status" value="1"/>
</dbReference>
<dbReference type="OrthoDB" id="9801052at2"/>
<dbReference type="GO" id="GO:0004222">
    <property type="term" value="F:metalloendopeptidase activity"/>
    <property type="evidence" value="ECO:0007669"/>
    <property type="project" value="TreeGrafter"/>
</dbReference>
<dbReference type="EMBL" id="JMTM01000017">
    <property type="protein sequence ID" value="OAZ05078.1"/>
    <property type="molecule type" value="Genomic_DNA"/>
</dbReference>
<dbReference type="RefSeq" id="WP_064714768.1">
    <property type="nucleotide sequence ID" value="NZ_JMTM01000017.1"/>
</dbReference>
<proteinExistence type="predicted"/>
<evidence type="ECO:0000313" key="2">
    <source>
        <dbReference type="EMBL" id="OAZ05078.1"/>
    </source>
</evidence>
<reference evidence="2 3" key="1">
    <citation type="submission" date="2016-06" db="EMBL/GenBank/DDBJ databases">
        <title>Draft genome sequence of Flavobacterium succinicans strain DD5b.</title>
        <authorList>
            <person name="Poehlein A."/>
            <person name="Daniel R."/>
            <person name="Simeonova D.D."/>
        </authorList>
    </citation>
    <scope>NUCLEOTIDE SEQUENCE [LARGE SCALE GENOMIC DNA]</scope>
    <source>
        <strain evidence="2 3">DD5b</strain>
    </source>
</reference>
<evidence type="ECO:0000259" key="1">
    <source>
        <dbReference type="Pfam" id="PF01551"/>
    </source>
</evidence>
<sequence>MSPFENLLYNLTEVKVIAPDIPNSLYFPLDLSINNKALAKSNPTTSEDFENFIHKLLKENNAKIAFGGYNETRNLYKRSPVFKSVKQEERNIHIGLDLWTTAETPILAALDGKIHSFQFNDNLGDYGPTIILEHEIDGHKFYTLYGHLSVESLQILSKGQIIKKGEQIATLGNASVNGDYAPHLHFQIIKDIQNKEGDYPGVCSPSSLSFYLENCPNPNLLLKINS</sequence>
<dbReference type="CDD" id="cd12797">
    <property type="entry name" value="M23_peptidase"/>
    <property type="match status" value="1"/>
</dbReference>
<dbReference type="Proteomes" id="UP000093807">
    <property type="component" value="Unassembled WGS sequence"/>
</dbReference>
<name>A0A199XTJ4_9FLAO</name>
<accession>A0A199XTJ4</accession>
<dbReference type="PANTHER" id="PTHR21666:SF270">
    <property type="entry name" value="MUREIN HYDROLASE ACTIVATOR ENVC"/>
    <property type="match status" value="1"/>
</dbReference>
<organism evidence="2 3">
    <name type="scientific">Flavobacterium succinicans</name>
    <dbReference type="NCBI Taxonomy" id="29536"/>
    <lineage>
        <taxon>Bacteria</taxon>
        <taxon>Pseudomonadati</taxon>
        <taxon>Bacteroidota</taxon>
        <taxon>Flavobacteriia</taxon>
        <taxon>Flavobacteriales</taxon>
        <taxon>Flavobacteriaceae</taxon>
        <taxon>Flavobacterium</taxon>
    </lineage>
</organism>
<protein>
    <recommendedName>
        <fullName evidence="1">M23ase beta-sheet core domain-containing protein</fullName>
    </recommendedName>
</protein>
<feature type="domain" description="M23ase beta-sheet core" evidence="1">
    <location>
        <begin position="92"/>
        <end position="191"/>
    </location>
</feature>
<dbReference type="AlphaFoldDB" id="A0A199XTJ4"/>
<dbReference type="Gene3D" id="2.70.70.10">
    <property type="entry name" value="Glucose Permease (Domain IIA)"/>
    <property type="match status" value="1"/>
</dbReference>
<dbReference type="PANTHER" id="PTHR21666">
    <property type="entry name" value="PEPTIDASE-RELATED"/>
    <property type="match status" value="1"/>
</dbReference>
<dbReference type="PATRIC" id="fig|29536.5.peg.955"/>